<dbReference type="SUPFAM" id="SSF49899">
    <property type="entry name" value="Concanavalin A-like lectins/glucanases"/>
    <property type="match status" value="6"/>
</dbReference>
<dbReference type="Pfam" id="PF13385">
    <property type="entry name" value="Laminin_G_3"/>
    <property type="match status" value="6"/>
</dbReference>
<dbReference type="Pfam" id="PF10102">
    <property type="entry name" value="DUF2341"/>
    <property type="match status" value="1"/>
</dbReference>
<dbReference type="PANTHER" id="PTHR42535">
    <property type="entry name" value="OOKINETE PROTEIN, PUTATIVE-RELATED"/>
    <property type="match status" value="1"/>
</dbReference>
<sequence length="1547" mass="166529">MVKFLITIMKFRMKFKIRDYLDLLSSSFAKQGTKIFVLCLAKDARRRWAWCWATLPRRIVSCLVITSIVLSSGWYLFFRPQIAEASWWDQEWLYRKSIAVTNNTTTETNKYISVDIGATSDTTKFQIDCGDLRFTKLDGSLLDYYVYSGCGTANTVIHILFDTFDAGAQTLYYYYGNPSADNGFKTADFSTVATNYTVGSIGSEEKGAGPVLWLKFDEGQGTTAYDSSGQDNDGTITNAVWVDSGCKSGKCLSFDGSGDYVNAGALNLAGDTTISLWAKSALYTDASWNFLAGNWGAGGSNNYGLYWYDSYYGGTGFISGAGSGAYKTNTYTDNAWHHIVGIRDGSTDRLYVDGVQLVSGANGALSNTGDNWWIGGANNSNYYFTGLIDEVKIYPYARTAAQVKNDYNKGAAMRVGGDESWLTNGLVGYWKMDEASWNTTTGQVIDSSGAGNNGTSAGNATTAGGRFANGGTFDGTGDYVQKTSATSLELTGNRTISAWLKLSTAGLTNRYVLSDRSNATADNYAIIYGWVAGKYEFLASPGNYTGDDPRTALNTVVNDTSWHHIVFTYDGVNMVGYLDGVTNVVSRKTTTFIPNAANFNIGTDDGSSNFWTGLMDDVRIYNRALSANEVAKIYNWGPPPVAQWTMNEGSGATIYDTAGTADGTITGATWKNAASCKYGSCLSFPGGNGVSVVNHGHAASIENTIQSANSFSISGWVKFMGTGGLSTGGFFGKAVKNTSGVYGLWTDGRLKLTVYTTPSTTVETQSDSILVVGNWYHYVAVRDNGTNYLYINGIKQTDSDTTSYLDATNQNFYIGRLWDTSNTYDFPGFIDDVQIYNYALTAKQIAGLYDGGSVGHSNAPAGFWKFDEGYGMTAYDSSGQANNLTLSAESYTMSGKFGKAWDGDGAKWLSRADDSDFDFAATDDFTISTWFKSDSASNPSSGVEYLAEKKASSAGYGIYMDTGGDVIFGVDDYADSTWEPDDIVGDVGRDFYDNTWHHFVGVKTGTSRIEAYVDGVKIETKTGLTSTGTLANSALLYLGDSDGTNNGDEFNGDIDETKIFRFAMSLEDVLLEYNQGKALRVAGSSATVGVYCPPGFAGTCTAPVGEWKMDEGSGSTVYDTSAATSDGTITGATWKNAAQCKYGNCLSFDGNDYVTLDNIDFSGKNVSFFAWLNPVDITGSTYPHLVTERSITPVIEGIRFIYDYAGAGSSSDDLDVILNISDVRRDCYGYNVLLVEGGWNHLGFTYDGTNVKIYKSGSLINTCNWPGDLVTPNVDLYIGSDAVGGSSWYARGLIDDVKIYDYALTQEQISWLYDKGKPVGYWKFDGGQGATAKDSTTSNNTGTISGATWTTSGKYNSALSFDGTGDFVNLGSAKMGSASGGIAASAWVYVSSTDFDGTFKTILADNIGNPDTENGFFVILDDRGGGNPTNGINISLDTVGGWQVYGANASNIFTTTSAWYHIVAGYNPGTNSGFLYVNGVPQSLTVTGAGTGNYKPDTDENLYIGALNDGTYSFKGSIDEVKIYNYAPTAEQVKLDYNQGAALKFGP</sequence>
<evidence type="ECO:0000256" key="1">
    <source>
        <dbReference type="ARBA" id="ARBA00022729"/>
    </source>
</evidence>
<dbReference type="PANTHER" id="PTHR42535:SF2">
    <property type="entry name" value="CHROMOSOME UNDETERMINED SCAFFOLD_146, WHOLE GENOME SHOTGUN SEQUENCE"/>
    <property type="match status" value="1"/>
</dbReference>
<feature type="domain" description="LamG-like jellyroll fold" evidence="4">
    <location>
        <begin position="1380"/>
        <end position="1531"/>
    </location>
</feature>
<dbReference type="EMBL" id="MHLZ01000009">
    <property type="protein sequence ID" value="OGZ20194.1"/>
    <property type="molecule type" value="Genomic_DNA"/>
</dbReference>
<dbReference type="Gene3D" id="2.60.120.200">
    <property type="match status" value="6"/>
</dbReference>
<evidence type="ECO:0000259" key="4">
    <source>
        <dbReference type="SMART" id="SM00560"/>
    </source>
</evidence>
<reference evidence="5 6" key="1">
    <citation type="journal article" date="2016" name="Nat. Commun.">
        <title>Thousands of microbial genomes shed light on interconnected biogeochemical processes in an aquifer system.</title>
        <authorList>
            <person name="Anantharaman K."/>
            <person name="Brown C.T."/>
            <person name="Hug L.A."/>
            <person name="Sharon I."/>
            <person name="Castelle C.J."/>
            <person name="Probst A.J."/>
            <person name="Thomas B.C."/>
            <person name="Singh A."/>
            <person name="Wilkins M.J."/>
            <person name="Karaoz U."/>
            <person name="Brodie E.L."/>
            <person name="Williams K.H."/>
            <person name="Hubbard S.S."/>
            <person name="Banfield J.F."/>
        </authorList>
    </citation>
    <scope>NUCLEOTIDE SEQUENCE [LARGE SCALE GENOMIC DNA]</scope>
</reference>
<feature type="domain" description="LamG-like jellyroll fold" evidence="4">
    <location>
        <begin position="709"/>
        <end position="843"/>
    </location>
</feature>
<evidence type="ECO:0000313" key="5">
    <source>
        <dbReference type="EMBL" id="OGZ20194.1"/>
    </source>
</evidence>
<keyword evidence="3" id="KW-0472">Membrane</keyword>
<keyword evidence="3" id="KW-1133">Transmembrane helix</keyword>
<feature type="domain" description="LamG-like jellyroll fold" evidence="4">
    <location>
        <begin position="492"/>
        <end position="628"/>
    </location>
</feature>
<evidence type="ECO:0000256" key="2">
    <source>
        <dbReference type="ARBA" id="ARBA00023157"/>
    </source>
</evidence>
<dbReference type="InterPro" id="IPR013320">
    <property type="entry name" value="ConA-like_dom_sf"/>
</dbReference>
<dbReference type="SMART" id="SM00560">
    <property type="entry name" value="LamGL"/>
    <property type="match status" value="4"/>
</dbReference>
<organism evidence="5 6">
    <name type="scientific">Candidatus Nealsonbacteria bacterium RIFCSPHIGHO2_01_FULL_38_55</name>
    <dbReference type="NCBI Taxonomy" id="1801664"/>
    <lineage>
        <taxon>Bacteria</taxon>
        <taxon>Candidatus Nealsoniibacteriota</taxon>
    </lineage>
</organism>
<feature type="transmembrane region" description="Helical" evidence="3">
    <location>
        <begin position="55"/>
        <end position="77"/>
    </location>
</feature>
<keyword evidence="1" id="KW-0732">Signal</keyword>
<feature type="domain" description="LamG-like jellyroll fold" evidence="4">
    <location>
        <begin position="270"/>
        <end position="401"/>
    </location>
</feature>
<proteinExistence type="predicted"/>
<evidence type="ECO:0000313" key="6">
    <source>
        <dbReference type="Proteomes" id="UP000177360"/>
    </source>
</evidence>
<accession>A0A1G2E2W6</accession>
<dbReference type="InterPro" id="IPR018765">
    <property type="entry name" value="DUF2341"/>
</dbReference>
<gene>
    <name evidence="5" type="ORF">A2626_02530</name>
</gene>
<comment type="caution">
    <text evidence="5">The sequence shown here is derived from an EMBL/GenBank/DDBJ whole genome shotgun (WGS) entry which is preliminary data.</text>
</comment>
<dbReference type="Proteomes" id="UP000177360">
    <property type="component" value="Unassembled WGS sequence"/>
</dbReference>
<evidence type="ECO:0000256" key="3">
    <source>
        <dbReference type="SAM" id="Phobius"/>
    </source>
</evidence>
<name>A0A1G2E2W6_9BACT</name>
<protein>
    <recommendedName>
        <fullName evidence="4">LamG-like jellyroll fold domain-containing protein</fullName>
    </recommendedName>
</protein>
<keyword evidence="3" id="KW-0812">Transmembrane</keyword>
<keyword evidence="2" id="KW-1015">Disulfide bond</keyword>
<dbReference type="InterPro" id="IPR006558">
    <property type="entry name" value="LamG-like"/>
</dbReference>